<keyword evidence="2" id="KW-1185">Reference proteome</keyword>
<evidence type="ECO:0000313" key="2">
    <source>
        <dbReference type="Proteomes" id="UP000037822"/>
    </source>
</evidence>
<gene>
    <name evidence="1" type="ORF">AE618_11250</name>
</gene>
<dbReference type="PATRIC" id="fig|1526658.3.peg.5012"/>
<name>A0A0N0MBG3_9HYPH</name>
<protein>
    <submittedName>
        <fullName evidence="1">Uncharacterized protein</fullName>
    </submittedName>
</protein>
<accession>A0A0N0MBG3</accession>
<comment type="caution">
    <text evidence="1">The sequence shown here is derived from an EMBL/GenBank/DDBJ whole genome shotgun (WGS) entry which is preliminary data.</text>
</comment>
<organism evidence="1 2">
    <name type="scientific">Bosea vaviloviae</name>
    <dbReference type="NCBI Taxonomy" id="1526658"/>
    <lineage>
        <taxon>Bacteria</taxon>
        <taxon>Pseudomonadati</taxon>
        <taxon>Pseudomonadota</taxon>
        <taxon>Alphaproteobacteria</taxon>
        <taxon>Hyphomicrobiales</taxon>
        <taxon>Boseaceae</taxon>
        <taxon>Bosea</taxon>
    </lineage>
</organism>
<sequence>MTPRVAGFKSEYPAGLRLECMAGFVGIRTIPHDIGPFIISCIMTCLPFAAVPDGREIGEPAVSTAV</sequence>
<evidence type="ECO:0000313" key="1">
    <source>
        <dbReference type="EMBL" id="KPH80871.1"/>
    </source>
</evidence>
<reference evidence="1 2" key="1">
    <citation type="submission" date="2015-07" db="EMBL/GenBank/DDBJ databases">
        <title>Whole genome sequencing of Bosea vaviloviae isolated from cave pool.</title>
        <authorList>
            <person name="Tan N.E.H."/>
            <person name="Lee Y.P."/>
            <person name="Gan H.M."/>
            <person name="Barton H."/>
            <person name="Savka M.A."/>
        </authorList>
    </citation>
    <scope>NUCLEOTIDE SEQUENCE [LARGE SCALE GENOMIC DNA]</scope>
    <source>
        <strain evidence="1 2">SD260</strain>
    </source>
</reference>
<proteinExistence type="predicted"/>
<dbReference type="Proteomes" id="UP000037822">
    <property type="component" value="Unassembled WGS sequence"/>
</dbReference>
<dbReference type="EMBL" id="LGSZ01000036">
    <property type="protein sequence ID" value="KPH80871.1"/>
    <property type="molecule type" value="Genomic_DNA"/>
</dbReference>
<dbReference type="AlphaFoldDB" id="A0A0N0MBG3"/>